<comment type="caution">
    <text evidence="2">The sequence shown here is derived from an EMBL/GenBank/DDBJ whole genome shotgun (WGS) entry which is preliminary data.</text>
</comment>
<accession>A0ABQ8S4U6</accession>
<keyword evidence="3" id="KW-1185">Reference proteome</keyword>
<dbReference type="Proteomes" id="UP001148838">
    <property type="component" value="Unassembled WGS sequence"/>
</dbReference>
<sequence>MAGLCEGGSEPPGSLKASSVSQLVAQWLSSTGIDPHRLVDLSDVEFDSVEQQEQPGEESRFRKTTSLDIKEGSKLEVEQGSEVTPANEHETEILSNLSTLKRHFPYSLSSSILLANLCWEFMLTWHRNVDELNALRAAIKCLQVIPSPHLKEGLCSLIWSMHLRQKFESAARLFQKVGKVPKERLCRQDIGISDLEMPLFLDTCMVFLDTFMEASLMSVAHTPMDISRYEELWNCGVSGPPPLVELAMAQPAVNYELLHLHYQLAMALHMLAFFSMRFPKPISSLFDNVGQAALFADLTSQPQLPSHNPDPTLVIYRTQFLSRVISGAIQMIQLVEWDENSQDDKVTRLDARLAVQWISKCYNLASVWQVSSDSLRRYQICELYSNGFDRLAEEVSVSTSRVVCPLILRKLLLIDYDYFEFQVMPAVQDPSLVASQLLLIVGQRLRQIVINSPDMRSKMSHLSPSLSTWLDSLNEENLKSNGSPDLTDLAQLLALTLQHLPEDHQEYHLALQMVETVQAFISASKNKPVT</sequence>
<gene>
    <name evidence="2" type="ORF">ANN_25916</name>
</gene>
<dbReference type="InterPro" id="IPR029257">
    <property type="entry name" value="RAB3GAP2_C"/>
</dbReference>
<name>A0ABQ8S4U6_PERAM</name>
<evidence type="ECO:0000259" key="1">
    <source>
        <dbReference type="Pfam" id="PF14656"/>
    </source>
</evidence>
<evidence type="ECO:0000313" key="3">
    <source>
        <dbReference type="Proteomes" id="UP001148838"/>
    </source>
</evidence>
<evidence type="ECO:0000313" key="2">
    <source>
        <dbReference type="EMBL" id="KAJ4428920.1"/>
    </source>
</evidence>
<proteinExistence type="predicted"/>
<reference evidence="2 3" key="1">
    <citation type="journal article" date="2022" name="Allergy">
        <title>Genome assembly and annotation of Periplaneta americana reveal a comprehensive cockroach allergen profile.</title>
        <authorList>
            <person name="Wang L."/>
            <person name="Xiong Q."/>
            <person name="Saelim N."/>
            <person name="Wang L."/>
            <person name="Nong W."/>
            <person name="Wan A.T."/>
            <person name="Shi M."/>
            <person name="Liu X."/>
            <person name="Cao Q."/>
            <person name="Hui J.H.L."/>
            <person name="Sookrung N."/>
            <person name="Leung T.F."/>
            <person name="Tungtrongchitr A."/>
            <person name="Tsui S.K.W."/>
        </authorList>
    </citation>
    <scope>NUCLEOTIDE SEQUENCE [LARGE SCALE GENOMIC DNA]</scope>
    <source>
        <strain evidence="2">PWHHKU_190912</strain>
    </source>
</reference>
<organism evidence="2 3">
    <name type="scientific">Periplaneta americana</name>
    <name type="common">American cockroach</name>
    <name type="synonym">Blatta americana</name>
    <dbReference type="NCBI Taxonomy" id="6978"/>
    <lineage>
        <taxon>Eukaryota</taxon>
        <taxon>Metazoa</taxon>
        <taxon>Ecdysozoa</taxon>
        <taxon>Arthropoda</taxon>
        <taxon>Hexapoda</taxon>
        <taxon>Insecta</taxon>
        <taxon>Pterygota</taxon>
        <taxon>Neoptera</taxon>
        <taxon>Polyneoptera</taxon>
        <taxon>Dictyoptera</taxon>
        <taxon>Blattodea</taxon>
        <taxon>Blattoidea</taxon>
        <taxon>Blattidae</taxon>
        <taxon>Blattinae</taxon>
        <taxon>Periplaneta</taxon>
    </lineage>
</organism>
<feature type="domain" description="Rab3GAP regulatory subunit C-terminal" evidence="1">
    <location>
        <begin position="415"/>
        <end position="501"/>
    </location>
</feature>
<dbReference type="Pfam" id="PF14656">
    <property type="entry name" value="RAB3GAP2_C"/>
    <property type="match status" value="2"/>
</dbReference>
<protein>
    <recommendedName>
        <fullName evidence="1">Rab3GAP regulatory subunit C-terminal domain-containing protein</fullName>
    </recommendedName>
</protein>
<dbReference type="EMBL" id="JAJSOF020000036">
    <property type="protein sequence ID" value="KAJ4428920.1"/>
    <property type="molecule type" value="Genomic_DNA"/>
</dbReference>
<feature type="domain" description="Rab3GAP regulatory subunit C-terminal" evidence="1">
    <location>
        <begin position="19"/>
        <end position="398"/>
    </location>
</feature>